<protein>
    <submittedName>
        <fullName evidence="3">Uncharacterized protein</fullName>
    </submittedName>
</protein>
<sequence>MTRRKKSKTNDDQQQLNQQCGVKLGPHGGRREDEELVWVIGRLAVICVAQAGGGGWGQGWGSMMRMQGEHFTAAGCAAQQEMEMGLLEKGGLLMDKSKDDAELTMKDKLGNIAYAGYAMWKTFSGNIAATFGVALLALTIFWGWILYGLGCMARALKDFATKHKIEIRVMLVLNVILLAHSVSPYMVLIDTINSLKKD</sequence>
<evidence type="ECO:0000256" key="2">
    <source>
        <dbReference type="SAM" id="Phobius"/>
    </source>
</evidence>
<feature type="transmembrane region" description="Helical" evidence="2">
    <location>
        <begin position="127"/>
        <end position="149"/>
    </location>
</feature>
<dbReference type="Proteomes" id="UP000030653">
    <property type="component" value="Unassembled WGS sequence"/>
</dbReference>
<reference evidence="3 4" key="1">
    <citation type="journal article" date="2012" name="Science">
        <title>The Paleozoic origin of enzymatic lignin decomposition reconstructed from 31 fungal genomes.</title>
        <authorList>
            <person name="Floudas D."/>
            <person name="Binder M."/>
            <person name="Riley R."/>
            <person name="Barry K."/>
            <person name="Blanchette R.A."/>
            <person name="Henrissat B."/>
            <person name="Martinez A.T."/>
            <person name="Otillar R."/>
            <person name="Spatafora J.W."/>
            <person name="Yadav J.S."/>
            <person name="Aerts A."/>
            <person name="Benoit I."/>
            <person name="Boyd A."/>
            <person name="Carlson A."/>
            <person name="Copeland A."/>
            <person name="Coutinho P.M."/>
            <person name="de Vries R.P."/>
            <person name="Ferreira P."/>
            <person name="Findley K."/>
            <person name="Foster B."/>
            <person name="Gaskell J."/>
            <person name="Glotzer D."/>
            <person name="Gorecki P."/>
            <person name="Heitman J."/>
            <person name="Hesse C."/>
            <person name="Hori C."/>
            <person name="Igarashi K."/>
            <person name="Jurgens J.A."/>
            <person name="Kallen N."/>
            <person name="Kersten P."/>
            <person name="Kohler A."/>
            <person name="Kuees U."/>
            <person name="Kumar T.K.A."/>
            <person name="Kuo A."/>
            <person name="LaButti K."/>
            <person name="Larrondo L.F."/>
            <person name="Lindquist E."/>
            <person name="Ling A."/>
            <person name="Lombard V."/>
            <person name="Lucas S."/>
            <person name="Lundell T."/>
            <person name="Martin R."/>
            <person name="McLaughlin D.J."/>
            <person name="Morgenstern I."/>
            <person name="Morin E."/>
            <person name="Murat C."/>
            <person name="Nagy L.G."/>
            <person name="Nolan M."/>
            <person name="Ohm R.A."/>
            <person name="Patyshakuliyeva A."/>
            <person name="Rokas A."/>
            <person name="Ruiz-Duenas F.J."/>
            <person name="Sabat G."/>
            <person name="Salamov A."/>
            <person name="Samejima M."/>
            <person name="Schmutz J."/>
            <person name="Slot J.C."/>
            <person name="St John F."/>
            <person name="Stenlid J."/>
            <person name="Sun H."/>
            <person name="Sun S."/>
            <person name="Syed K."/>
            <person name="Tsang A."/>
            <person name="Wiebenga A."/>
            <person name="Young D."/>
            <person name="Pisabarro A."/>
            <person name="Eastwood D.C."/>
            <person name="Martin F."/>
            <person name="Cullen D."/>
            <person name="Grigoriev I.V."/>
            <person name="Hibbett D.S."/>
        </authorList>
    </citation>
    <scope>NUCLEOTIDE SEQUENCE [LARGE SCALE GENOMIC DNA]</scope>
    <source>
        <strain evidence="3 4">DJM-731 SS1</strain>
    </source>
</reference>
<organism evidence="3 4">
    <name type="scientific">Dacryopinax primogenitus (strain DJM 731)</name>
    <name type="common">Brown rot fungus</name>
    <dbReference type="NCBI Taxonomy" id="1858805"/>
    <lineage>
        <taxon>Eukaryota</taxon>
        <taxon>Fungi</taxon>
        <taxon>Dikarya</taxon>
        <taxon>Basidiomycota</taxon>
        <taxon>Agaricomycotina</taxon>
        <taxon>Dacrymycetes</taxon>
        <taxon>Dacrymycetales</taxon>
        <taxon>Dacrymycetaceae</taxon>
        <taxon>Dacryopinax</taxon>
    </lineage>
</organism>
<keyword evidence="4" id="KW-1185">Reference proteome</keyword>
<dbReference type="GeneID" id="63684428"/>
<feature type="region of interest" description="Disordered" evidence="1">
    <location>
        <begin position="1"/>
        <end position="28"/>
    </location>
</feature>
<accession>M5FN54</accession>
<dbReference type="OrthoDB" id="3422583at2759"/>
<keyword evidence="2" id="KW-0472">Membrane</keyword>
<evidence type="ECO:0000313" key="3">
    <source>
        <dbReference type="EMBL" id="EJT96850.1"/>
    </source>
</evidence>
<dbReference type="AlphaFoldDB" id="M5FN54"/>
<feature type="transmembrane region" description="Helical" evidence="2">
    <location>
        <begin position="36"/>
        <end position="56"/>
    </location>
</feature>
<evidence type="ECO:0000313" key="4">
    <source>
        <dbReference type="Proteomes" id="UP000030653"/>
    </source>
</evidence>
<feature type="transmembrane region" description="Helical" evidence="2">
    <location>
        <begin position="169"/>
        <end position="189"/>
    </location>
</feature>
<dbReference type="EMBL" id="JH795879">
    <property type="protein sequence ID" value="EJT96850.1"/>
    <property type="molecule type" value="Genomic_DNA"/>
</dbReference>
<keyword evidence="2" id="KW-0812">Transmembrane</keyword>
<dbReference type="HOGENOM" id="CLU_1378078_0_0_1"/>
<evidence type="ECO:0000256" key="1">
    <source>
        <dbReference type="SAM" id="MobiDB-lite"/>
    </source>
</evidence>
<dbReference type="RefSeq" id="XP_040623748.1">
    <property type="nucleotide sequence ID" value="XM_040769366.1"/>
</dbReference>
<gene>
    <name evidence="3" type="ORF">DACRYDRAFT_112192</name>
</gene>
<keyword evidence="2" id="KW-1133">Transmembrane helix</keyword>
<proteinExistence type="predicted"/>
<name>M5FN54_DACPD</name>